<keyword evidence="2" id="KW-0964">Secreted</keyword>
<organism evidence="5 6">
    <name type="scientific">Perca fluviatilis</name>
    <name type="common">European perch</name>
    <dbReference type="NCBI Taxonomy" id="8168"/>
    <lineage>
        <taxon>Eukaryota</taxon>
        <taxon>Metazoa</taxon>
        <taxon>Chordata</taxon>
        <taxon>Craniata</taxon>
        <taxon>Vertebrata</taxon>
        <taxon>Euteleostomi</taxon>
        <taxon>Actinopterygii</taxon>
        <taxon>Neopterygii</taxon>
        <taxon>Teleostei</taxon>
        <taxon>Neoteleostei</taxon>
        <taxon>Acanthomorphata</taxon>
        <taxon>Eupercaria</taxon>
        <taxon>Perciformes</taxon>
        <taxon>Percoidei</taxon>
        <taxon>Percidae</taxon>
        <taxon>Percinae</taxon>
        <taxon>Perca</taxon>
    </lineage>
</organism>
<comment type="caution">
    <text evidence="5">The sequence shown here is derived from an EMBL/GenBank/DDBJ whole genome shotgun (WGS) entry which is preliminary data.</text>
</comment>
<protein>
    <recommendedName>
        <fullName evidence="4">C1q domain-containing protein</fullName>
    </recommendedName>
</protein>
<dbReference type="InterPro" id="IPR050822">
    <property type="entry name" value="Cerebellin_Synaptic_Org"/>
</dbReference>
<dbReference type="GO" id="GO:0005576">
    <property type="term" value="C:extracellular region"/>
    <property type="evidence" value="ECO:0007669"/>
    <property type="project" value="UniProtKB-SubCell"/>
</dbReference>
<reference evidence="5 6" key="1">
    <citation type="submission" date="2019-06" db="EMBL/GenBank/DDBJ databases">
        <title>A chromosome-scale genome assembly of the European perch, Perca fluviatilis.</title>
        <authorList>
            <person name="Roques C."/>
            <person name="Zahm M."/>
            <person name="Cabau C."/>
            <person name="Klopp C."/>
            <person name="Bouchez O."/>
            <person name="Donnadieu C."/>
            <person name="Kuhl H."/>
            <person name="Gislard M."/>
            <person name="Guendouz S."/>
            <person name="Journot L."/>
            <person name="Haffray P."/>
            <person name="Bestin A."/>
            <person name="Morvezen R."/>
            <person name="Feron R."/>
            <person name="Wen M."/>
            <person name="Jouanno E."/>
            <person name="Herpin A."/>
            <person name="Schartl M."/>
            <person name="Postlethwait J."/>
            <person name="Schaerlinger B."/>
            <person name="Chardard D."/>
            <person name="Lecocq T."/>
            <person name="Poncet C."/>
            <person name="Jaffrelo L."/>
            <person name="Lampietro C."/>
            <person name="Guiguen Y."/>
        </authorList>
    </citation>
    <scope>NUCLEOTIDE SEQUENCE [LARGE SCALE GENOMIC DNA]</scope>
    <source>
        <tissue evidence="5">Blood</tissue>
    </source>
</reference>
<dbReference type="EMBL" id="VHII01000011">
    <property type="protein sequence ID" value="KAF1384036.1"/>
    <property type="molecule type" value="Genomic_DNA"/>
</dbReference>
<keyword evidence="6" id="KW-1185">Reference proteome</keyword>
<evidence type="ECO:0000313" key="5">
    <source>
        <dbReference type="EMBL" id="KAF1384036.1"/>
    </source>
</evidence>
<dbReference type="PROSITE" id="PS50871">
    <property type="entry name" value="C1Q"/>
    <property type="match status" value="1"/>
</dbReference>
<feature type="domain" description="C1q" evidence="4">
    <location>
        <begin position="69"/>
        <end position="204"/>
    </location>
</feature>
<accession>A0A6A5EPI9</accession>
<evidence type="ECO:0000259" key="4">
    <source>
        <dbReference type="PROSITE" id="PS50871"/>
    </source>
</evidence>
<dbReference type="InterPro" id="IPR001073">
    <property type="entry name" value="C1q_dom"/>
</dbReference>
<dbReference type="PANTHER" id="PTHR22923">
    <property type="entry name" value="CEREBELLIN-RELATED"/>
    <property type="match status" value="1"/>
</dbReference>
<name>A0A6A5EPI9_PERFL</name>
<dbReference type="SUPFAM" id="SSF49842">
    <property type="entry name" value="TNF-like"/>
    <property type="match status" value="1"/>
</dbReference>
<evidence type="ECO:0000313" key="6">
    <source>
        <dbReference type="Proteomes" id="UP000465112"/>
    </source>
</evidence>
<dbReference type="Proteomes" id="UP000465112">
    <property type="component" value="Chromosome 11"/>
</dbReference>
<dbReference type="AlphaFoldDB" id="A0A6A5EPI9"/>
<dbReference type="Gene3D" id="2.60.120.40">
    <property type="match status" value="1"/>
</dbReference>
<proteinExistence type="predicted"/>
<dbReference type="SMART" id="SM00110">
    <property type="entry name" value="C1Q"/>
    <property type="match status" value="1"/>
</dbReference>
<gene>
    <name evidence="5" type="ORF">PFLUV_G00138060</name>
</gene>
<keyword evidence="3" id="KW-0732">Signal</keyword>
<evidence type="ECO:0000256" key="2">
    <source>
        <dbReference type="ARBA" id="ARBA00022525"/>
    </source>
</evidence>
<dbReference type="Pfam" id="PF00386">
    <property type="entry name" value="C1q"/>
    <property type="match status" value="1"/>
</dbReference>
<evidence type="ECO:0000256" key="1">
    <source>
        <dbReference type="ARBA" id="ARBA00004613"/>
    </source>
</evidence>
<dbReference type="InterPro" id="IPR008983">
    <property type="entry name" value="Tumour_necrosis_fac-like_dom"/>
</dbReference>
<dbReference type="PANTHER" id="PTHR22923:SF102">
    <property type="entry name" value="CEREBELLIN 13-RELATED"/>
    <property type="match status" value="1"/>
</dbReference>
<comment type="subcellular location">
    <subcellularLocation>
        <location evidence="1">Secreted</location>
    </subcellularLocation>
</comment>
<sequence length="204" mass="22038">MFSLPGVFSFSNGSLLPNENEPYPSLGLLPDYKACGGPLLEPVRAVSLENASGKAFYSLMVKTLNKTKMNVQQVAFTAALMVAGESTIGPYPTPTTLIYEYVHTNIGNAYNPNTGAFTAPVRGAYHFELHFFAQGDGTYGSGGWLVKNSEDVLGAYEYQDAGVMSFSNGVELLLELGDVVFVRLRPNSKVGFPTTFSGHLLFPM</sequence>
<evidence type="ECO:0000256" key="3">
    <source>
        <dbReference type="ARBA" id="ARBA00022729"/>
    </source>
</evidence>
<dbReference type="PRINTS" id="PR00007">
    <property type="entry name" value="COMPLEMNTC1Q"/>
</dbReference>